<feature type="compositionally biased region" description="Low complexity" evidence="1">
    <location>
        <begin position="249"/>
        <end position="279"/>
    </location>
</feature>
<dbReference type="Proteomes" id="UP000024376">
    <property type="component" value="Unassembled WGS sequence"/>
</dbReference>
<dbReference type="AlphaFoldDB" id="A0A024SDN5"/>
<organism evidence="3 4">
    <name type="scientific">Hypocrea jecorina (strain ATCC 56765 / BCRC 32924 / NRRL 11460 / Rut C-30)</name>
    <name type="common">Trichoderma reesei</name>
    <dbReference type="NCBI Taxonomy" id="1344414"/>
    <lineage>
        <taxon>Eukaryota</taxon>
        <taxon>Fungi</taxon>
        <taxon>Dikarya</taxon>
        <taxon>Ascomycota</taxon>
        <taxon>Pezizomycotina</taxon>
        <taxon>Sordariomycetes</taxon>
        <taxon>Hypocreomycetidae</taxon>
        <taxon>Hypocreales</taxon>
        <taxon>Hypocreaceae</taxon>
        <taxon>Trichoderma</taxon>
    </lineage>
</organism>
<accession>A0A024SDN5</accession>
<sequence>MKSILLAATAATAVAGTSLLELGLNVDMFNTIDLGADLKLHLPQGLQLPAAAAEKPSANPPPGHVNVWHPSHHGVVIDQCDDEDSDGWHWVHPCGDSCKPEQPEQVWTTSTVSVTSMHTVISCAPTVTNCPANGKQTTTVVVPETVTICPVEAAKTRTANQTPAPSSAGYPSAASSPANSPVPTNTAVVTLSTQTLPATGPAGGPSGYPVPGSSAPALTAPPAVPSGPASAPLASSVPAYPVPGNSSAPAYPTSAYSPPAQSSPAGSPSAPAAPAYSAPAAPPAPASPAGGCSGAYCPPPPAGTAPSAAPLPTGNGTVPLPNGAVSRTQGAGMALFAGAVAALFL</sequence>
<feature type="region of interest" description="Disordered" evidence="1">
    <location>
        <begin position="157"/>
        <end position="185"/>
    </location>
</feature>
<evidence type="ECO:0000313" key="3">
    <source>
        <dbReference type="EMBL" id="ETS03404.1"/>
    </source>
</evidence>
<feature type="region of interest" description="Disordered" evidence="1">
    <location>
        <begin position="195"/>
        <end position="214"/>
    </location>
</feature>
<feature type="region of interest" description="Disordered" evidence="1">
    <location>
        <begin position="249"/>
        <end position="290"/>
    </location>
</feature>
<dbReference type="HOGENOM" id="CLU_909382_0_0_1"/>
<evidence type="ECO:0000256" key="2">
    <source>
        <dbReference type="SAM" id="SignalP"/>
    </source>
</evidence>
<name>A0A024SDN5_HYPJR</name>
<reference evidence="4" key="1">
    <citation type="journal article" date="2013" name="Ind. Biotechnol.">
        <title>Comparative genomics analysis of Trichoderma reesei strains.</title>
        <authorList>
            <person name="Koike H."/>
            <person name="Aerts A."/>
            <person name="LaButti K."/>
            <person name="Grigoriev I.V."/>
            <person name="Baker S.E."/>
        </authorList>
    </citation>
    <scope>NUCLEOTIDE SEQUENCE [LARGE SCALE GENOMIC DNA]</scope>
    <source>
        <strain evidence="4">ATCC 56765 / BCRC 32924 / NRRL 11460 / Rut C-30</strain>
    </source>
</reference>
<feature type="chain" id="PRO_5001534220" evidence="2">
    <location>
        <begin position="17"/>
        <end position="345"/>
    </location>
</feature>
<dbReference type="KEGG" id="trr:M419DRAFT_75361"/>
<protein>
    <submittedName>
        <fullName evidence="3">Uncharacterized protein</fullName>
    </submittedName>
</protein>
<gene>
    <name evidence="3" type="ORF">M419DRAFT_75361</name>
</gene>
<evidence type="ECO:0000313" key="4">
    <source>
        <dbReference type="Proteomes" id="UP000024376"/>
    </source>
</evidence>
<feature type="signal peptide" evidence="2">
    <location>
        <begin position="1"/>
        <end position="16"/>
    </location>
</feature>
<proteinExistence type="predicted"/>
<dbReference type="EMBL" id="KI911143">
    <property type="protein sequence ID" value="ETS03404.1"/>
    <property type="molecule type" value="Genomic_DNA"/>
</dbReference>
<evidence type="ECO:0000256" key="1">
    <source>
        <dbReference type="SAM" id="MobiDB-lite"/>
    </source>
</evidence>
<feature type="compositionally biased region" description="Low complexity" evidence="1">
    <location>
        <begin position="163"/>
        <end position="183"/>
    </location>
</feature>
<dbReference type="OrthoDB" id="5154031at2759"/>
<keyword evidence="2" id="KW-0732">Signal</keyword>